<dbReference type="SUPFAM" id="SSF53474">
    <property type="entry name" value="alpha/beta-Hydrolases"/>
    <property type="match status" value="1"/>
</dbReference>
<evidence type="ECO:0000313" key="13">
    <source>
        <dbReference type="EMBL" id="NMQ19751.1"/>
    </source>
</evidence>
<reference evidence="13 14" key="1">
    <citation type="submission" date="2019-03" db="EMBL/GenBank/DDBJ databases">
        <title>Metabolic reconstructions from genomes of highly enriched 'Candidatus Accumulibacter' and 'Candidatus Competibacter' bioreactor populations.</title>
        <authorList>
            <person name="Annavajhala M.K."/>
            <person name="Welles L."/>
            <person name="Abbas B."/>
            <person name="Sorokin D."/>
            <person name="Park H."/>
            <person name="Van Loosdrecht M."/>
            <person name="Chandran K."/>
        </authorList>
    </citation>
    <scope>NUCLEOTIDE SEQUENCE [LARGE SCALE GENOMIC DNA]</scope>
    <source>
        <strain evidence="13 14">SBR_G</strain>
    </source>
</reference>
<dbReference type="PANTHER" id="PTHR16138:SF7">
    <property type="entry name" value="PALMITOYL-PROTEIN THIOESTERASE ABHD10, MITOCHONDRIAL"/>
    <property type="match status" value="1"/>
</dbReference>
<comment type="catalytic activity">
    <reaction evidence="10">
        <text>S-hexadecanoyl-L-cysteinyl-[protein] + H2O = L-cysteinyl-[protein] + hexadecanoate + H(+)</text>
        <dbReference type="Rhea" id="RHEA:19233"/>
        <dbReference type="Rhea" id="RHEA-COMP:10131"/>
        <dbReference type="Rhea" id="RHEA-COMP:11032"/>
        <dbReference type="ChEBI" id="CHEBI:7896"/>
        <dbReference type="ChEBI" id="CHEBI:15377"/>
        <dbReference type="ChEBI" id="CHEBI:15378"/>
        <dbReference type="ChEBI" id="CHEBI:29950"/>
        <dbReference type="ChEBI" id="CHEBI:74151"/>
        <dbReference type="EC" id="3.1.2.22"/>
    </reaction>
    <physiologicalReaction direction="left-to-right" evidence="10">
        <dbReference type="Rhea" id="RHEA:19234"/>
    </physiologicalReaction>
</comment>
<protein>
    <recommendedName>
        <fullName evidence="5">Palmitoyl-protein thioesterase ABHD10, mitochondrial</fullName>
        <ecNumber evidence="4">3.1.1.93</ecNumber>
        <ecNumber evidence="1">3.1.2.22</ecNumber>
    </recommendedName>
    <alternativeName>
        <fullName evidence="7">Acyl-protein thioesterase ABHD10</fullName>
    </alternativeName>
    <alternativeName>
        <fullName evidence="8">Alpha/beta hydrolase domain-containing protein 10</fullName>
    </alternativeName>
    <alternativeName>
        <fullName evidence="6">Mycophenolic acid acyl-glucuronide esterase, mitochondrial</fullName>
    </alternativeName>
</protein>
<dbReference type="Pfam" id="PF12697">
    <property type="entry name" value="Abhydrolase_6"/>
    <property type="match status" value="1"/>
</dbReference>
<sequence length="254" mass="28130">MSLFAAKPERLPLADGGFLAYHRSPGSGPGVVFLGGFTSDMSGVKATTLERWCRGRGQSFVRFDYSGHGASSGRFADGTIGAWAAEALEVLDRLTEGPQILVGSSMGAWLMLLTALARPERIAGLLGLACAADFTEYLLWERLDPPLRERLRRERVISLPSPYGEPYIIALNLIEEATRHRLLDRPELPIHCPVRLIHGMRDTDVPWRISVQVAERLASSDVRVMLLKDGEHTLSREQDLILLTRTLGDMLEGR</sequence>
<evidence type="ECO:0000256" key="7">
    <source>
        <dbReference type="ARBA" id="ARBA00042645"/>
    </source>
</evidence>
<evidence type="ECO:0000313" key="14">
    <source>
        <dbReference type="Proteomes" id="UP000760480"/>
    </source>
</evidence>
<dbReference type="InterPro" id="IPR052382">
    <property type="entry name" value="ABHD10_acyl-thioesterase"/>
</dbReference>
<keyword evidence="3" id="KW-0809">Transit peptide</keyword>
<dbReference type="EMBL" id="SPMZ01000031">
    <property type="protein sequence ID" value="NMQ19751.1"/>
    <property type="molecule type" value="Genomic_DNA"/>
</dbReference>
<evidence type="ECO:0000256" key="2">
    <source>
        <dbReference type="ARBA" id="ARBA00022801"/>
    </source>
</evidence>
<dbReference type="Gene3D" id="3.40.50.1820">
    <property type="entry name" value="alpha/beta hydrolase"/>
    <property type="match status" value="1"/>
</dbReference>
<evidence type="ECO:0000256" key="9">
    <source>
        <dbReference type="ARBA" id="ARBA00046047"/>
    </source>
</evidence>
<keyword evidence="14" id="KW-1185">Reference proteome</keyword>
<evidence type="ECO:0000256" key="1">
    <source>
        <dbReference type="ARBA" id="ARBA00012423"/>
    </source>
</evidence>
<comment type="caution">
    <text evidence="13">The sequence shown here is derived from an EMBL/GenBank/DDBJ whole genome shotgun (WGS) entry which is preliminary data.</text>
</comment>
<evidence type="ECO:0000256" key="8">
    <source>
        <dbReference type="ARBA" id="ARBA00042704"/>
    </source>
</evidence>
<keyword evidence="2 13" id="KW-0378">Hydrolase</keyword>
<comment type="function">
    <text evidence="9">Acts as an acyl-protein thioesterase that hydrolyzes fatty acids from acylated residues in proteins. Regulates the mitochondrial S-depalmitoylation of the nucleophilic active site residue of peroxiredoxin-5/PRDX5, a key antioxidant protein, therefore modulating mitochondrial antioxidant ability. Also catalyzes the deglucuronidation of mycophenolic acid acyl-glucuronide, an active metabolite of the immunosuppressant drug mycophenolate.</text>
</comment>
<dbReference type="InterPro" id="IPR000073">
    <property type="entry name" value="AB_hydrolase_1"/>
</dbReference>
<evidence type="ECO:0000256" key="4">
    <source>
        <dbReference type="ARBA" id="ARBA00039132"/>
    </source>
</evidence>
<evidence type="ECO:0000256" key="6">
    <source>
        <dbReference type="ARBA" id="ARBA00041520"/>
    </source>
</evidence>
<name>A0ABX1TK37_9GAMM</name>
<dbReference type="GO" id="GO:0016787">
    <property type="term" value="F:hydrolase activity"/>
    <property type="evidence" value="ECO:0007669"/>
    <property type="project" value="UniProtKB-KW"/>
</dbReference>
<dbReference type="InterPro" id="IPR029058">
    <property type="entry name" value="AB_hydrolase_fold"/>
</dbReference>
<feature type="domain" description="AB hydrolase-1" evidence="12">
    <location>
        <begin position="55"/>
        <end position="206"/>
    </location>
</feature>
<evidence type="ECO:0000256" key="10">
    <source>
        <dbReference type="ARBA" id="ARBA00047409"/>
    </source>
</evidence>
<evidence type="ECO:0000256" key="3">
    <source>
        <dbReference type="ARBA" id="ARBA00022946"/>
    </source>
</evidence>
<dbReference type="RefSeq" id="WP_169249009.1">
    <property type="nucleotide sequence ID" value="NZ_SPMZ01000031.1"/>
</dbReference>
<comment type="catalytic activity">
    <reaction evidence="11">
        <text>mycophenolic acid O-acyl-beta-D-glucuronide + H2O = mycophenolate + D-glucuronate + H(+)</text>
        <dbReference type="Rhea" id="RHEA:34179"/>
        <dbReference type="ChEBI" id="CHEBI:15377"/>
        <dbReference type="ChEBI" id="CHEBI:15378"/>
        <dbReference type="ChEBI" id="CHEBI:58720"/>
        <dbReference type="ChEBI" id="CHEBI:62932"/>
        <dbReference type="ChEBI" id="CHEBI:66982"/>
        <dbReference type="EC" id="3.1.1.93"/>
    </reaction>
    <physiologicalReaction direction="left-to-right" evidence="11">
        <dbReference type="Rhea" id="RHEA:34180"/>
    </physiologicalReaction>
</comment>
<dbReference type="PANTHER" id="PTHR16138">
    <property type="entry name" value="MYCOPHENOLIC ACID ACYL-GLUCURONIDE ESTERASE, MITOCHONDRIAL"/>
    <property type="match status" value="1"/>
</dbReference>
<dbReference type="EC" id="3.1.2.22" evidence="1"/>
<dbReference type="EC" id="3.1.1.93" evidence="4"/>
<organism evidence="13 14">
    <name type="scientific">Candidatus Competibacter phosphatis</name>
    <dbReference type="NCBI Taxonomy" id="221280"/>
    <lineage>
        <taxon>Bacteria</taxon>
        <taxon>Pseudomonadati</taxon>
        <taxon>Pseudomonadota</taxon>
        <taxon>Gammaproteobacteria</taxon>
        <taxon>Candidatus Competibacteraceae</taxon>
        <taxon>Candidatus Competibacter</taxon>
    </lineage>
</organism>
<evidence type="ECO:0000259" key="12">
    <source>
        <dbReference type="Pfam" id="PF12697"/>
    </source>
</evidence>
<proteinExistence type="predicted"/>
<evidence type="ECO:0000256" key="5">
    <source>
        <dbReference type="ARBA" id="ARBA00039314"/>
    </source>
</evidence>
<evidence type="ECO:0000256" key="11">
    <source>
        <dbReference type="ARBA" id="ARBA00047972"/>
    </source>
</evidence>
<accession>A0ABX1TK37</accession>
<dbReference type="Proteomes" id="UP000760480">
    <property type="component" value="Unassembled WGS sequence"/>
</dbReference>
<gene>
    <name evidence="13" type="ORF">E4P82_11395</name>
</gene>